<dbReference type="SUPFAM" id="SSF54001">
    <property type="entry name" value="Cysteine proteinases"/>
    <property type="match status" value="1"/>
</dbReference>
<sequence length="595" mass="67255">FNRVAVRPSGLNEDPELAALALQISDFAPRLASEEHTLATGLGADYTVNMENASTAVVSSGMSSSTYEVDTQRSQCNCVFMQKGLLPCRHVMFVRSRCKYETVLPPMRLIFTTPVNNIAEGEVSPGGLRQVSCAPLPKEKALSRTSRYTESKALSEINVDRMALQSTPTYRVAIPWMEEFYEALKNGTVLVLRRSRSCRLSGKPVDRWIRLLWKSSQVLNMETTLARKLEKNEFTINTGRAAPKNETTSKTKRGGAKSKFAERPLVNGITKAQCKRAKTKVNYKKAIVLVTKYREERVGKQASFDEVAALFDGPYSIFRTKAMLDTLVLSSVEVRGKLSARSYAVGQGIPVVKSIPLMNQIMEAIKTIKIRNDIDLLAYWPDYGFAAFDQLDGMASVIEARNHLNLVMRTLCWIDDVECRVSDIRKPFSDARSVTKFFAGRQLLDFRENLWLHTTSILVSMMVLRDEYPDIGFVSPRFHEFVKPEQRKRVAGGFGAGNLHVGNHWVAFLVDRHILPETNKGSQHNYTTVERSVRSAIEGLLHMEDMLTFEKVEYYKQKDGSSCGVWCITIFEILLIGASWDDCLYNLLPYLRMRF</sequence>
<dbReference type="InterPro" id="IPR007527">
    <property type="entry name" value="Znf_SWIM"/>
</dbReference>
<dbReference type="Proteomes" id="UP000704712">
    <property type="component" value="Unassembled WGS sequence"/>
</dbReference>
<comment type="caution">
    <text evidence="3">The sequence shown here is derived from an EMBL/GenBank/DDBJ whole genome shotgun (WGS) entry which is preliminary data.</text>
</comment>
<reference evidence="3" key="1">
    <citation type="submission" date="2020-03" db="EMBL/GenBank/DDBJ databases">
        <title>Hybrid Assembly of Korean Phytophthora infestans isolates.</title>
        <authorList>
            <person name="Prokchorchik M."/>
            <person name="Lee Y."/>
            <person name="Seo J."/>
            <person name="Cho J.-H."/>
            <person name="Park Y.-E."/>
            <person name="Jang D.-C."/>
            <person name="Im J.-S."/>
            <person name="Choi J.-G."/>
            <person name="Park H.-J."/>
            <person name="Lee G.-B."/>
            <person name="Lee Y.-G."/>
            <person name="Hong S.-Y."/>
            <person name="Cho K."/>
            <person name="Sohn K.H."/>
        </authorList>
    </citation>
    <scope>NUCLEOTIDE SEQUENCE</scope>
    <source>
        <strain evidence="3">KR_2_A2</strain>
    </source>
</reference>
<name>A0A8S9UZ94_PHYIN</name>
<gene>
    <name evidence="3" type="ORF">GN958_ATG04357</name>
</gene>
<feature type="non-terminal residue" evidence="3">
    <location>
        <position position="595"/>
    </location>
</feature>
<keyword evidence="1" id="KW-0862">Zinc</keyword>
<dbReference type="GO" id="GO:0008270">
    <property type="term" value="F:zinc ion binding"/>
    <property type="evidence" value="ECO:0007669"/>
    <property type="project" value="UniProtKB-KW"/>
</dbReference>
<keyword evidence="1" id="KW-0479">Metal-binding</keyword>
<evidence type="ECO:0000256" key="1">
    <source>
        <dbReference type="PROSITE-ProRule" id="PRU00325"/>
    </source>
</evidence>
<dbReference type="EMBL" id="JAACNO010000613">
    <property type="protein sequence ID" value="KAF4146456.1"/>
    <property type="molecule type" value="Genomic_DNA"/>
</dbReference>
<dbReference type="AlphaFoldDB" id="A0A8S9UZ94"/>
<dbReference type="PROSITE" id="PS50966">
    <property type="entry name" value="ZF_SWIM"/>
    <property type="match status" value="1"/>
</dbReference>
<organism evidence="3 4">
    <name type="scientific">Phytophthora infestans</name>
    <name type="common">Potato late blight agent</name>
    <name type="synonym">Botrytis infestans</name>
    <dbReference type="NCBI Taxonomy" id="4787"/>
    <lineage>
        <taxon>Eukaryota</taxon>
        <taxon>Sar</taxon>
        <taxon>Stramenopiles</taxon>
        <taxon>Oomycota</taxon>
        <taxon>Peronosporomycetes</taxon>
        <taxon>Peronosporales</taxon>
        <taxon>Peronosporaceae</taxon>
        <taxon>Phytophthora</taxon>
    </lineage>
</organism>
<accession>A0A8S9UZ94</accession>
<feature type="non-terminal residue" evidence="3">
    <location>
        <position position="1"/>
    </location>
</feature>
<evidence type="ECO:0000259" key="2">
    <source>
        <dbReference type="PROSITE" id="PS50966"/>
    </source>
</evidence>
<evidence type="ECO:0000313" key="4">
    <source>
        <dbReference type="Proteomes" id="UP000704712"/>
    </source>
</evidence>
<feature type="domain" description="SWIM-type" evidence="2">
    <location>
        <begin position="67"/>
        <end position="99"/>
    </location>
</feature>
<evidence type="ECO:0000313" key="3">
    <source>
        <dbReference type="EMBL" id="KAF4146456.1"/>
    </source>
</evidence>
<dbReference type="InterPro" id="IPR038765">
    <property type="entry name" value="Papain-like_cys_pep_sf"/>
</dbReference>
<proteinExistence type="predicted"/>
<keyword evidence="1" id="KW-0863">Zinc-finger</keyword>
<protein>
    <recommendedName>
        <fullName evidence="2">SWIM-type domain-containing protein</fullName>
    </recommendedName>
</protein>